<dbReference type="AlphaFoldDB" id="A0A7D5VBX6"/>
<evidence type="ECO:0000313" key="2">
    <source>
        <dbReference type="Proteomes" id="UP000510822"/>
    </source>
</evidence>
<dbReference type="Proteomes" id="UP000510822">
    <property type="component" value="Chromosome"/>
</dbReference>
<dbReference type="CDD" id="cd24068">
    <property type="entry name" value="ASKHA_NBD_ROK_FnNanK-like"/>
    <property type="match status" value="1"/>
</dbReference>
<dbReference type="Gene3D" id="3.30.420.40">
    <property type="match status" value="2"/>
</dbReference>
<dbReference type="InterPro" id="IPR000600">
    <property type="entry name" value="ROK"/>
</dbReference>
<proteinExistence type="predicted"/>
<dbReference type="PANTHER" id="PTHR18964:SF165">
    <property type="entry name" value="BETA-GLUCOSIDE KINASE"/>
    <property type="match status" value="1"/>
</dbReference>
<protein>
    <submittedName>
        <fullName evidence="1">ROK family protein</fullName>
    </submittedName>
</protein>
<name>A0A7D5VBX6_9NEIS</name>
<dbReference type="EMBL" id="CP058952">
    <property type="protein sequence ID" value="QLI82938.1"/>
    <property type="molecule type" value="Genomic_DNA"/>
</dbReference>
<dbReference type="InterPro" id="IPR043129">
    <property type="entry name" value="ATPase_NBD"/>
</dbReference>
<gene>
    <name evidence="1" type="ORF">HZU75_16210</name>
</gene>
<evidence type="ECO:0000313" key="1">
    <source>
        <dbReference type="EMBL" id="QLI82938.1"/>
    </source>
</evidence>
<organism evidence="1 2">
    <name type="scientific">Chitinibacter fontanus</name>
    <dbReference type="NCBI Taxonomy" id="1737446"/>
    <lineage>
        <taxon>Bacteria</taxon>
        <taxon>Pseudomonadati</taxon>
        <taxon>Pseudomonadota</taxon>
        <taxon>Betaproteobacteria</taxon>
        <taxon>Neisseriales</taxon>
        <taxon>Chitinibacteraceae</taxon>
        <taxon>Chitinibacter</taxon>
    </lineage>
</organism>
<dbReference type="PANTHER" id="PTHR18964">
    <property type="entry name" value="ROK (REPRESSOR, ORF, KINASE) FAMILY"/>
    <property type="match status" value="1"/>
</dbReference>
<sequence>MNLIAFDIGGTQIKYGIVNADGEVLLAQLCDTPKLAGGAGLIQRLIELATPLISKYAAQGIAISSFGLIDAKAGVVLGAAEAVEGYAGTQVKVALEAALKLPVAIDNDVNCVAIAEGWRGAAQGISNYIAVAIGTGIGGGVVINNQIYRGHRAAAGEWGYMQIDGLVWEDYASMRGLQQAASHLAGTEPLDGRAIFALYDQGDAAIAAVVDNWFKLLATGLANLIYAINPERLVIGGGITARGEAFLHQLQQAVDAAVLPDFKNMTEIVLASAGNHAGMIGASKNWLNCYGTNGTAV</sequence>
<dbReference type="RefSeq" id="WP_180307011.1">
    <property type="nucleotide sequence ID" value="NZ_CP058952.1"/>
</dbReference>
<dbReference type="SUPFAM" id="SSF53067">
    <property type="entry name" value="Actin-like ATPase domain"/>
    <property type="match status" value="1"/>
</dbReference>
<reference evidence="1 2" key="1">
    <citation type="journal article" date="2016" name="Int. J. Syst. Evol. Microbiol.">
        <title>Chitinibacter fontanus sp. nov., isolated from a spring.</title>
        <authorList>
            <person name="Sheu S.Y."/>
            <person name="Li Y.S."/>
            <person name="Young C.C."/>
            <person name="Chen W.M."/>
        </authorList>
    </citation>
    <scope>NUCLEOTIDE SEQUENCE [LARGE SCALE GENOMIC DNA]</scope>
    <source>
        <strain evidence="1 2">STM-7</strain>
    </source>
</reference>
<keyword evidence="2" id="KW-1185">Reference proteome</keyword>
<dbReference type="Pfam" id="PF00480">
    <property type="entry name" value="ROK"/>
    <property type="match status" value="1"/>
</dbReference>
<accession>A0A7D5VBX6</accession>
<dbReference type="KEGG" id="cfon:HZU75_16210"/>